<organism evidence="1">
    <name type="scientific">Arion vulgaris</name>
    <dbReference type="NCBI Taxonomy" id="1028688"/>
    <lineage>
        <taxon>Eukaryota</taxon>
        <taxon>Metazoa</taxon>
        <taxon>Spiralia</taxon>
        <taxon>Lophotrochozoa</taxon>
        <taxon>Mollusca</taxon>
        <taxon>Gastropoda</taxon>
        <taxon>Heterobranchia</taxon>
        <taxon>Euthyneura</taxon>
        <taxon>Panpulmonata</taxon>
        <taxon>Eupulmonata</taxon>
        <taxon>Stylommatophora</taxon>
        <taxon>Helicina</taxon>
        <taxon>Arionoidea</taxon>
        <taxon>Arionidae</taxon>
        <taxon>Arion</taxon>
    </lineage>
</organism>
<protein>
    <submittedName>
        <fullName evidence="1">Uncharacterized protein</fullName>
    </submittedName>
</protein>
<sequence>MQKEYQQKKRMALIMRLVNEKSSVVKLLLSAKILSGVMYVDKIYDKRNPIPA</sequence>
<dbReference type="EMBL" id="HACG01025414">
    <property type="protein sequence ID" value="CEK72279.1"/>
    <property type="molecule type" value="Transcribed_RNA"/>
</dbReference>
<proteinExistence type="predicted"/>
<name>A0A0B6ZUF4_9EUPU</name>
<gene>
    <name evidence="1" type="primary">ORF81743</name>
</gene>
<dbReference type="AlphaFoldDB" id="A0A0B6ZUF4"/>
<evidence type="ECO:0000313" key="1">
    <source>
        <dbReference type="EMBL" id="CEK72279.1"/>
    </source>
</evidence>
<reference evidence="1" key="1">
    <citation type="submission" date="2014-12" db="EMBL/GenBank/DDBJ databases">
        <title>Insight into the proteome of Arion vulgaris.</title>
        <authorList>
            <person name="Aradska J."/>
            <person name="Bulat T."/>
            <person name="Smidak R."/>
            <person name="Sarate P."/>
            <person name="Gangsoo J."/>
            <person name="Sialana F."/>
            <person name="Bilban M."/>
            <person name="Lubec G."/>
        </authorList>
    </citation>
    <scope>NUCLEOTIDE SEQUENCE</scope>
    <source>
        <tissue evidence="1">Skin</tissue>
    </source>
</reference>
<accession>A0A0B6ZUF4</accession>